<accession>X1UCT9</accession>
<reference evidence="8" key="1">
    <citation type="journal article" date="2014" name="Front. Microbiol.">
        <title>High frequency of phylogenetically diverse reductive dehalogenase-homologous genes in deep subseafloor sedimentary metagenomes.</title>
        <authorList>
            <person name="Kawai M."/>
            <person name="Futagami T."/>
            <person name="Toyoda A."/>
            <person name="Takaki Y."/>
            <person name="Nishi S."/>
            <person name="Hori S."/>
            <person name="Arai W."/>
            <person name="Tsubouchi T."/>
            <person name="Morono Y."/>
            <person name="Uchiyama I."/>
            <person name="Ito T."/>
            <person name="Fujiyama A."/>
            <person name="Inagaki F."/>
            <person name="Takami H."/>
        </authorList>
    </citation>
    <scope>NUCLEOTIDE SEQUENCE</scope>
    <source>
        <strain evidence="8">Expedition CK06-06</strain>
    </source>
</reference>
<evidence type="ECO:0000256" key="3">
    <source>
        <dbReference type="ARBA" id="ARBA00023002"/>
    </source>
</evidence>
<keyword evidence="3" id="KW-0560">Oxidoreductase</keyword>
<dbReference type="InterPro" id="IPR036188">
    <property type="entry name" value="FAD/NAD-bd_sf"/>
</dbReference>
<evidence type="ECO:0000259" key="7">
    <source>
        <dbReference type="Pfam" id="PF22578"/>
    </source>
</evidence>
<feature type="non-terminal residue" evidence="8">
    <location>
        <position position="1"/>
    </location>
</feature>
<dbReference type="Pfam" id="PF22578">
    <property type="entry name" value="GGR_cat"/>
    <property type="match status" value="1"/>
</dbReference>
<evidence type="ECO:0000256" key="5">
    <source>
        <dbReference type="ARBA" id="ARBA00023209"/>
    </source>
</evidence>
<dbReference type="InterPro" id="IPR054715">
    <property type="entry name" value="GGR_cat"/>
</dbReference>
<protein>
    <recommendedName>
        <fullName evidence="7">Digeranylgeranylglycerophospholipid reductase catalytic domain-containing protein</fullName>
    </recommendedName>
</protein>
<evidence type="ECO:0000256" key="1">
    <source>
        <dbReference type="ARBA" id="ARBA00022516"/>
    </source>
</evidence>
<evidence type="ECO:0000313" key="8">
    <source>
        <dbReference type="EMBL" id="GAJ15319.1"/>
    </source>
</evidence>
<comment type="caution">
    <text evidence="8">The sequence shown here is derived from an EMBL/GenBank/DDBJ whole genome shotgun (WGS) entry which is preliminary data.</text>
</comment>
<dbReference type="EMBL" id="BARW01028713">
    <property type="protein sequence ID" value="GAJ15319.1"/>
    <property type="molecule type" value="Genomic_DNA"/>
</dbReference>
<dbReference type="GO" id="GO:0016491">
    <property type="term" value="F:oxidoreductase activity"/>
    <property type="evidence" value="ECO:0007669"/>
    <property type="project" value="UniProtKB-KW"/>
</dbReference>
<dbReference type="SUPFAM" id="SSF51905">
    <property type="entry name" value="FAD/NAD(P)-binding domain"/>
    <property type="match status" value="1"/>
</dbReference>
<proteinExistence type="predicted"/>
<feature type="non-terminal residue" evidence="8">
    <location>
        <position position="253"/>
    </location>
</feature>
<keyword evidence="1" id="KW-0444">Lipid biosynthesis</keyword>
<dbReference type="Gene3D" id="3.50.50.60">
    <property type="entry name" value="FAD/NAD(P)-binding domain"/>
    <property type="match status" value="1"/>
</dbReference>
<dbReference type="InterPro" id="IPR050407">
    <property type="entry name" value="Geranylgeranyl_reductase"/>
</dbReference>
<dbReference type="GO" id="GO:0008654">
    <property type="term" value="P:phospholipid biosynthetic process"/>
    <property type="evidence" value="ECO:0007669"/>
    <property type="project" value="UniProtKB-KW"/>
</dbReference>
<evidence type="ECO:0000256" key="6">
    <source>
        <dbReference type="ARBA" id="ARBA00023264"/>
    </source>
</evidence>
<sequence length="253" mass="28283">KVLVDASGYYGVVRRSLPALMCIEKEFAGEDVEICYREVIQMREEPENRDYCDIYLNQTLTPGGYTWVFPKLGTQMNLGLGVYMKKGYQNPKTLYFNHDLIQSYQEGSTTLNKGGGMVPTRRPLDKIVGNGIVIIGDAASIVNPIHGGGIGPSMKSGFYAGEAIIKSNEEENTSEEVLWPFASKYMRSYGRKQASLDIFRRFLIGAKDNDMNFGMKNEILTENDVLKAGLGENFGMDLPEKLKRVIRGITHLS</sequence>
<keyword evidence="4" id="KW-0443">Lipid metabolism</keyword>
<dbReference type="AlphaFoldDB" id="X1UCT9"/>
<organism evidence="8">
    <name type="scientific">marine sediment metagenome</name>
    <dbReference type="NCBI Taxonomy" id="412755"/>
    <lineage>
        <taxon>unclassified sequences</taxon>
        <taxon>metagenomes</taxon>
        <taxon>ecological metagenomes</taxon>
    </lineage>
</organism>
<keyword evidence="5" id="KW-0594">Phospholipid biosynthesis</keyword>
<keyword evidence="6" id="KW-1208">Phospholipid metabolism</keyword>
<evidence type="ECO:0000256" key="2">
    <source>
        <dbReference type="ARBA" id="ARBA00022630"/>
    </source>
</evidence>
<evidence type="ECO:0000256" key="4">
    <source>
        <dbReference type="ARBA" id="ARBA00023098"/>
    </source>
</evidence>
<dbReference type="PANTHER" id="PTHR42685">
    <property type="entry name" value="GERANYLGERANYL DIPHOSPHATE REDUCTASE"/>
    <property type="match status" value="1"/>
</dbReference>
<keyword evidence="2" id="KW-0285">Flavoprotein</keyword>
<name>X1UCT9_9ZZZZ</name>
<gene>
    <name evidence="8" type="ORF">S12H4_46299</name>
</gene>
<dbReference type="PANTHER" id="PTHR42685:SF18">
    <property type="entry name" value="DIGERANYLGERANYLGLYCEROPHOSPHOLIPID REDUCTASE"/>
    <property type="match status" value="1"/>
</dbReference>
<feature type="domain" description="Digeranylgeranylglycerophospholipid reductase catalytic" evidence="7">
    <location>
        <begin position="31"/>
        <end position="118"/>
    </location>
</feature>